<evidence type="ECO:0000313" key="3">
    <source>
        <dbReference type="EMBL" id="VAW36366.1"/>
    </source>
</evidence>
<dbReference type="Pfam" id="PF22746">
    <property type="entry name" value="SHOCT-like_DUF2089-C"/>
    <property type="match status" value="1"/>
</dbReference>
<name>A0A3B0VVQ0_9ZZZZ</name>
<sequence>NLTATAPNIKNRLPLEKETEMENSLIGRIGDGETNVSFTANGRIILKEGEMVNQKWHDDSTFEADFDFDFSDFGNQISQKLNEQISHMSRKLESTIGPDFAQGLAEKITRKVEQATTRAEKATERTRRRAERQQPWSAKNARPAAQGEPKQKTSSEEHLKILKMVEKGIISPSEAATLLEALEK</sequence>
<reference evidence="3" key="1">
    <citation type="submission" date="2018-06" db="EMBL/GenBank/DDBJ databases">
        <authorList>
            <person name="Zhirakovskaya E."/>
        </authorList>
    </citation>
    <scope>NUCLEOTIDE SEQUENCE</scope>
</reference>
<dbReference type="InterPro" id="IPR053959">
    <property type="entry name" value="YvlB/LiaX_N"/>
</dbReference>
<proteinExistence type="predicted"/>
<dbReference type="EMBL" id="UOEU01000623">
    <property type="protein sequence ID" value="VAW36366.1"/>
    <property type="molecule type" value="Genomic_DNA"/>
</dbReference>
<feature type="domain" description="YvlB/LiaX N-terminal" evidence="2">
    <location>
        <begin position="159"/>
        <end position="184"/>
    </location>
</feature>
<gene>
    <name evidence="3" type="ORF">MNBD_CHLOROFLEXI01-5189</name>
</gene>
<dbReference type="AlphaFoldDB" id="A0A3B0VVQ0"/>
<protein>
    <recommendedName>
        <fullName evidence="2">YvlB/LiaX N-terminal domain-containing protein</fullName>
    </recommendedName>
</protein>
<feature type="non-terminal residue" evidence="3">
    <location>
        <position position="1"/>
    </location>
</feature>
<organism evidence="3">
    <name type="scientific">hydrothermal vent metagenome</name>
    <dbReference type="NCBI Taxonomy" id="652676"/>
    <lineage>
        <taxon>unclassified sequences</taxon>
        <taxon>metagenomes</taxon>
        <taxon>ecological metagenomes</taxon>
    </lineage>
</organism>
<feature type="region of interest" description="Disordered" evidence="1">
    <location>
        <begin position="113"/>
        <end position="159"/>
    </location>
</feature>
<evidence type="ECO:0000259" key="2">
    <source>
        <dbReference type="Pfam" id="PF22746"/>
    </source>
</evidence>
<evidence type="ECO:0000256" key="1">
    <source>
        <dbReference type="SAM" id="MobiDB-lite"/>
    </source>
</evidence>
<feature type="compositionally biased region" description="Basic and acidic residues" evidence="1">
    <location>
        <begin position="149"/>
        <end position="159"/>
    </location>
</feature>
<accession>A0A3B0VVQ0</accession>
<feature type="compositionally biased region" description="Basic and acidic residues" evidence="1">
    <location>
        <begin position="113"/>
        <end position="125"/>
    </location>
</feature>